<keyword evidence="2" id="KW-1185">Reference proteome</keyword>
<reference evidence="1" key="1">
    <citation type="submission" date="2022-08" db="EMBL/GenBank/DDBJ databases">
        <title>Genome Sequence of Fusarium decemcellulare.</title>
        <authorList>
            <person name="Buettner E."/>
        </authorList>
    </citation>
    <scope>NUCLEOTIDE SEQUENCE</scope>
    <source>
        <strain evidence="1">Babe19</strain>
    </source>
</reference>
<comment type="caution">
    <text evidence="1">The sequence shown here is derived from an EMBL/GenBank/DDBJ whole genome shotgun (WGS) entry which is preliminary data.</text>
</comment>
<evidence type="ECO:0000313" key="1">
    <source>
        <dbReference type="EMBL" id="KAJ3525827.1"/>
    </source>
</evidence>
<sequence>MVTPTFTSLPYKLRQQIYHEYFKLDDGYVCNASGKLTTADKQPIDLSLIYTCRLIASEAKDTPLAVNIISFSTIYSRELSPWAGRFQYLIKFYTLMEADLVLRLAPYITPEMWPEIATKFPQFSSTLRSILEQKWLWNGYIKDWGSLDFRRNITSLRGFSGLLGPTDPAWLHGSYLNTHTIQEAIRLSLDLVVPTQKSKFAKLVNKMVPGWTSSRSPIYDRFVQLRLHQWAFPSRSELEAMGDELQDDAEWRFIQNWYREEYTYREVGERYCQVDNGWRNREKYRFSATAVAIRFLGHLSARQRLSLQSLSIHEDQFSVGNPEFHAQGLFPFCKENPQLRIERRVSLWGNVFQTHELGGSLRQLSSWRNNPLQVGASSLSDGVASWLIGGLAVLDADIPPESITLLLDGEPALDYTAEIFKTVVQRDLAFALAFEPYSESIHSSRPNLHFCLEGFPRALRHLTNGTSIFRCNFNPGQFWDIHGMIDERQYWTALDHFRSWQQREPKRLDFCRYFPDWPRYLFENFEQEWSPLPETEQLI</sequence>
<dbReference type="EMBL" id="JANRMS010001843">
    <property type="protein sequence ID" value="KAJ3525827.1"/>
    <property type="molecule type" value="Genomic_DNA"/>
</dbReference>
<organism evidence="1 2">
    <name type="scientific">Fusarium decemcellulare</name>
    <dbReference type="NCBI Taxonomy" id="57161"/>
    <lineage>
        <taxon>Eukaryota</taxon>
        <taxon>Fungi</taxon>
        <taxon>Dikarya</taxon>
        <taxon>Ascomycota</taxon>
        <taxon>Pezizomycotina</taxon>
        <taxon>Sordariomycetes</taxon>
        <taxon>Hypocreomycetidae</taxon>
        <taxon>Hypocreales</taxon>
        <taxon>Nectriaceae</taxon>
        <taxon>Fusarium</taxon>
        <taxon>Fusarium decemcellulare species complex</taxon>
    </lineage>
</organism>
<evidence type="ECO:0000313" key="2">
    <source>
        <dbReference type="Proteomes" id="UP001148629"/>
    </source>
</evidence>
<name>A0ACC1RSG2_9HYPO</name>
<accession>A0ACC1RSG2</accession>
<protein>
    <submittedName>
        <fullName evidence="1">Uncharacterized protein</fullName>
    </submittedName>
</protein>
<dbReference type="Proteomes" id="UP001148629">
    <property type="component" value="Unassembled WGS sequence"/>
</dbReference>
<proteinExistence type="predicted"/>
<gene>
    <name evidence="1" type="ORF">NM208_g11472</name>
</gene>